<reference evidence="9" key="1">
    <citation type="journal article" date="2022" name="Int. J. Mol. Sci.">
        <title>Draft Genome of Tanacetum Coccineum: Genomic Comparison of Closely Related Tanacetum-Family Plants.</title>
        <authorList>
            <person name="Yamashiro T."/>
            <person name="Shiraishi A."/>
            <person name="Nakayama K."/>
            <person name="Satake H."/>
        </authorList>
    </citation>
    <scope>NUCLEOTIDE SEQUENCE</scope>
</reference>
<keyword evidence="6 9" id="KW-0695">RNA-directed DNA polymerase</keyword>
<name>A0ABQ4X4V8_9ASTR</name>
<evidence type="ECO:0000259" key="8">
    <source>
        <dbReference type="PROSITE" id="PS50158"/>
    </source>
</evidence>
<evidence type="ECO:0000256" key="5">
    <source>
        <dbReference type="ARBA" id="ARBA00022801"/>
    </source>
</evidence>
<keyword evidence="2" id="KW-0548">Nucleotidyltransferase</keyword>
<comment type="caution">
    <text evidence="9">The sequence shown here is derived from an EMBL/GenBank/DDBJ whole genome shotgun (WGS) entry which is preliminary data.</text>
</comment>
<organism evidence="9 10">
    <name type="scientific">Tanacetum coccineum</name>
    <dbReference type="NCBI Taxonomy" id="301880"/>
    <lineage>
        <taxon>Eukaryota</taxon>
        <taxon>Viridiplantae</taxon>
        <taxon>Streptophyta</taxon>
        <taxon>Embryophyta</taxon>
        <taxon>Tracheophyta</taxon>
        <taxon>Spermatophyta</taxon>
        <taxon>Magnoliopsida</taxon>
        <taxon>eudicotyledons</taxon>
        <taxon>Gunneridae</taxon>
        <taxon>Pentapetalae</taxon>
        <taxon>asterids</taxon>
        <taxon>campanulids</taxon>
        <taxon>Asterales</taxon>
        <taxon>Asteraceae</taxon>
        <taxon>Asteroideae</taxon>
        <taxon>Anthemideae</taxon>
        <taxon>Anthemidinae</taxon>
        <taxon>Tanacetum</taxon>
    </lineage>
</organism>
<dbReference type="EMBL" id="BQNB010009207">
    <property type="protein sequence ID" value="GJS60225.1"/>
    <property type="molecule type" value="Genomic_DNA"/>
</dbReference>
<evidence type="ECO:0000256" key="1">
    <source>
        <dbReference type="ARBA" id="ARBA00022679"/>
    </source>
</evidence>
<dbReference type="PANTHER" id="PTHR37984:SF5">
    <property type="entry name" value="PROTEIN NYNRIN-LIKE"/>
    <property type="match status" value="1"/>
</dbReference>
<dbReference type="SUPFAM" id="SSF56672">
    <property type="entry name" value="DNA/RNA polymerases"/>
    <property type="match status" value="1"/>
</dbReference>
<keyword evidence="7" id="KW-0862">Zinc</keyword>
<dbReference type="PANTHER" id="PTHR37984">
    <property type="entry name" value="PROTEIN CBG26694"/>
    <property type="match status" value="1"/>
</dbReference>
<keyword evidence="3" id="KW-0540">Nuclease</keyword>
<keyword evidence="5" id="KW-0378">Hydrolase</keyword>
<dbReference type="InterPro" id="IPR001878">
    <property type="entry name" value="Znf_CCHC"/>
</dbReference>
<dbReference type="Pfam" id="PF00098">
    <property type="entry name" value="zf-CCHC"/>
    <property type="match status" value="1"/>
</dbReference>
<dbReference type="GO" id="GO:0003964">
    <property type="term" value="F:RNA-directed DNA polymerase activity"/>
    <property type="evidence" value="ECO:0007669"/>
    <property type="project" value="UniProtKB-KW"/>
</dbReference>
<keyword evidence="4" id="KW-0255">Endonuclease</keyword>
<dbReference type="InterPro" id="IPR041588">
    <property type="entry name" value="Integrase_H2C2"/>
</dbReference>
<dbReference type="Proteomes" id="UP001151760">
    <property type="component" value="Unassembled WGS sequence"/>
</dbReference>
<evidence type="ECO:0000313" key="9">
    <source>
        <dbReference type="EMBL" id="GJS60225.1"/>
    </source>
</evidence>
<dbReference type="SUPFAM" id="SSF57756">
    <property type="entry name" value="Retrovirus zinc finger-like domains"/>
    <property type="match status" value="1"/>
</dbReference>
<protein>
    <submittedName>
        <fullName evidence="9">Reverse transcriptase domain-containing protein</fullName>
    </submittedName>
</protein>
<dbReference type="Pfam" id="PF17921">
    <property type="entry name" value="Integrase_H2C2"/>
    <property type="match status" value="1"/>
</dbReference>
<proteinExistence type="predicted"/>
<feature type="domain" description="CCHC-type" evidence="8">
    <location>
        <begin position="9"/>
        <end position="24"/>
    </location>
</feature>
<evidence type="ECO:0000313" key="10">
    <source>
        <dbReference type="Proteomes" id="UP001151760"/>
    </source>
</evidence>
<evidence type="ECO:0000256" key="7">
    <source>
        <dbReference type="PROSITE-ProRule" id="PRU00047"/>
    </source>
</evidence>
<dbReference type="Gene3D" id="4.10.60.10">
    <property type="entry name" value="Zinc finger, CCHC-type"/>
    <property type="match status" value="1"/>
</dbReference>
<dbReference type="Pfam" id="PF17917">
    <property type="entry name" value="RT_RNaseH"/>
    <property type="match status" value="1"/>
</dbReference>
<dbReference type="InterPro" id="IPR036875">
    <property type="entry name" value="Znf_CCHC_sf"/>
</dbReference>
<evidence type="ECO:0000256" key="6">
    <source>
        <dbReference type="ARBA" id="ARBA00022918"/>
    </source>
</evidence>
<sequence>MRNQRVVTCFECGAQGHYRNDCPKIKNQNRGNKARVPDASGRAYALGGGDVNPGSNTVTVRFLWNEISDRSIGERVYKEKKSKKSKTSRRRIDLKTCDCYELSRSFFGRLIHGLPPNRQVEFQIDWSRSCTVSSSPDRLAPVGDEELSTQLQELLQGIYKEVLTMGSSDYTFQESNDLFDQLQEQGYNPKIDLRPVTTSSRCAILGHVIDAKAFTSIPAKIESIKDLVFTKLPTESPISRPCPARIDEEEKVIAYASRQLKIHEKNYTTHDLELGAVVFALKMWRHYLYGTKTVLSDYECELVNHRERRMLDGCWIPCFGDLRALIMHESHKSKYSIHPGSDKMYQDLKKLYWWPNMKAEIATYQRRMTQWENETNQAILEEVGCRDMECFVSIISVRDWSVRNLKDGPGVYLGTRRPNAEEVPHLFANPESTSQATS</sequence>
<dbReference type="InterPro" id="IPR050951">
    <property type="entry name" value="Retrovirus_Pol_polyprotein"/>
</dbReference>
<dbReference type="InterPro" id="IPR043502">
    <property type="entry name" value="DNA/RNA_pol_sf"/>
</dbReference>
<reference evidence="9" key="2">
    <citation type="submission" date="2022-01" db="EMBL/GenBank/DDBJ databases">
        <authorList>
            <person name="Yamashiro T."/>
            <person name="Shiraishi A."/>
            <person name="Satake H."/>
            <person name="Nakayama K."/>
        </authorList>
    </citation>
    <scope>NUCLEOTIDE SEQUENCE</scope>
</reference>
<keyword evidence="1" id="KW-0808">Transferase</keyword>
<accession>A0ABQ4X4V8</accession>
<evidence type="ECO:0000256" key="3">
    <source>
        <dbReference type="ARBA" id="ARBA00022722"/>
    </source>
</evidence>
<evidence type="ECO:0000256" key="4">
    <source>
        <dbReference type="ARBA" id="ARBA00022759"/>
    </source>
</evidence>
<dbReference type="SMART" id="SM00343">
    <property type="entry name" value="ZnF_C2HC"/>
    <property type="match status" value="1"/>
</dbReference>
<gene>
    <name evidence="9" type="ORF">Tco_0655009</name>
</gene>
<keyword evidence="7" id="KW-0479">Metal-binding</keyword>
<keyword evidence="10" id="KW-1185">Reference proteome</keyword>
<dbReference type="InterPro" id="IPR041373">
    <property type="entry name" value="RT_RNaseH"/>
</dbReference>
<dbReference type="PROSITE" id="PS50158">
    <property type="entry name" value="ZF_CCHC"/>
    <property type="match status" value="1"/>
</dbReference>
<evidence type="ECO:0000256" key="2">
    <source>
        <dbReference type="ARBA" id="ARBA00022695"/>
    </source>
</evidence>
<dbReference type="Gene3D" id="1.10.340.70">
    <property type="match status" value="1"/>
</dbReference>
<keyword evidence="7" id="KW-0863">Zinc-finger</keyword>